<dbReference type="RefSeq" id="WP_376828897.1">
    <property type="nucleotide sequence ID" value="NZ_JBHLWR010000004.1"/>
</dbReference>
<organism evidence="1 2">
    <name type="scientific">Camelimonas abortus</name>
    <dbReference type="NCBI Taxonomy" id="1017184"/>
    <lineage>
        <taxon>Bacteria</taxon>
        <taxon>Pseudomonadati</taxon>
        <taxon>Pseudomonadota</taxon>
        <taxon>Alphaproteobacteria</taxon>
        <taxon>Hyphomicrobiales</taxon>
        <taxon>Chelatococcaceae</taxon>
        <taxon>Camelimonas</taxon>
    </lineage>
</organism>
<proteinExistence type="predicted"/>
<dbReference type="Proteomes" id="UP001595536">
    <property type="component" value="Unassembled WGS sequence"/>
</dbReference>
<protein>
    <submittedName>
        <fullName evidence="1">Uncharacterized protein</fullName>
    </submittedName>
</protein>
<keyword evidence="2" id="KW-1185">Reference proteome</keyword>
<dbReference type="EMBL" id="JBHRUV010000079">
    <property type="protein sequence ID" value="MFC3267118.1"/>
    <property type="molecule type" value="Genomic_DNA"/>
</dbReference>
<sequence>MALRYQVYAPGNGDIARLAVKDCVMRLKFPAGNAWSYSAAVFWRLIGHRYNEFSFNKALAETYKSAYALNRLKKLIGSESDLADIFEALTVHFDRKYYILNKMMSQDVV</sequence>
<accession>A0ABV7LHI4</accession>
<evidence type="ECO:0000313" key="1">
    <source>
        <dbReference type="EMBL" id="MFC3267118.1"/>
    </source>
</evidence>
<comment type="caution">
    <text evidence="1">The sequence shown here is derived from an EMBL/GenBank/DDBJ whole genome shotgun (WGS) entry which is preliminary data.</text>
</comment>
<evidence type="ECO:0000313" key="2">
    <source>
        <dbReference type="Proteomes" id="UP001595536"/>
    </source>
</evidence>
<reference evidence="2" key="1">
    <citation type="journal article" date="2019" name="Int. J. Syst. Evol. Microbiol.">
        <title>The Global Catalogue of Microorganisms (GCM) 10K type strain sequencing project: providing services to taxonomists for standard genome sequencing and annotation.</title>
        <authorList>
            <consortium name="The Broad Institute Genomics Platform"/>
            <consortium name="The Broad Institute Genome Sequencing Center for Infectious Disease"/>
            <person name="Wu L."/>
            <person name="Ma J."/>
        </authorList>
    </citation>
    <scope>NUCLEOTIDE SEQUENCE [LARGE SCALE GENOMIC DNA]</scope>
    <source>
        <strain evidence="2">CCM 7941</strain>
    </source>
</reference>
<feature type="non-terminal residue" evidence="1">
    <location>
        <position position="109"/>
    </location>
</feature>
<gene>
    <name evidence="1" type="ORF">ACFOEX_12255</name>
</gene>
<name>A0ABV7LHI4_9HYPH</name>